<evidence type="ECO:0000256" key="6">
    <source>
        <dbReference type="ARBA" id="ARBA00056497"/>
    </source>
</evidence>
<dbReference type="CDD" id="cd06557">
    <property type="entry name" value="KPHMT-like"/>
    <property type="match status" value="1"/>
</dbReference>
<evidence type="ECO:0000256" key="2">
    <source>
        <dbReference type="ARBA" id="ARBA00008676"/>
    </source>
</evidence>
<sequence length="271" mass="29239">MSITSGKKKITAPDIISMKKDGEKIAMLTAYDALMAGLVDQSGVDIILVGDSAGMVMGGRENTLSVTMEEMLHYTRAVHSAVKRALLVADMPFLSYQLNPEQALKNAGRFLQEAGAEAVKIEGGAPMADTVRRLVSVGIPVMGHLGLTPQSMHQLGGYKVQGRESDKAEELLRDARILQEAGVFSLVLEKVPASLAREITGAVSIPTIGIGAGVHCDGQVLVTHDMLGLFRKFRPKFVRRYAELGDAMEEAVKNYVSDVKSNTFPDDSESY</sequence>
<feature type="binding site" evidence="7 10">
    <location>
        <position position="51"/>
    </location>
    <ligand>
        <name>Mg(2+)</name>
        <dbReference type="ChEBI" id="CHEBI:18420"/>
    </ligand>
</feature>
<feature type="binding site" evidence="7 9">
    <location>
        <position position="120"/>
    </location>
    <ligand>
        <name>3-methyl-2-oxobutanoate</name>
        <dbReference type="ChEBI" id="CHEBI:11851"/>
    </ligand>
</feature>
<reference evidence="11" key="1">
    <citation type="journal article" date="2020" name="mSystems">
        <title>Genome- and Community-Level Interaction Insights into Carbon Utilization and Element Cycling Functions of Hydrothermarchaeota in Hydrothermal Sediment.</title>
        <authorList>
            <person name="Zhou Z."/>
            <person name="Liu Y."/>
            <person name="Xu W."/>
            <person name="Pan J."/>
            <person name="Luo Z.H."/>
            <person name="Li M."/>
        </authorList>
    </citation>
    <scope>NUCLEOTIDE SEQUENCE [LARGE SCALE GENOMIC DNA]</scope>
    <source>
        <strain evidence="11">HyVt-456</strain>
    </source>
</reference>
<dbReference type="NCBIfam" id="TIGR00222">
    <property type="entry name" value="panB"/>
    <property type="match status" value="1"/>
</dbReference>
<dbReference type="EMBL" id="DRLD01000356">
    <property type="protein sequence ID" value="HED11536.1"/>
    <property type="molecule type" value="Genomic_DNA"/>
</dbReference>
<dbReference type="Gene3D" id="3.20.20.60">
    <property type="entry name" value="Phosphoenolpyruvate-binding domains"/>
    <property type="match status" value="1"/>
</dbReference>
<proteinExistence type="inferred from homology"/>
<comment type="pathway">
    <text evidence="1 7">Cofactor biosynthesis; (R)-pantothenate biosynthesis; (R)-pantoate from 3-methyl-2-oxobutanoate: step 1/2.</text>
</comment>
<keyword evidence="5 7" id="KW-0808">Transferase</keyword>
<accession>A0A7V1PW02</accession>
<dbReference type="GO" id="GO:0000287">
    <property type="term" value="F:magnesium ion binding"/>
    <property type="evidence" value="ECO:0007669"/>
    <property type="project" value="TreeGrafter"/>
</dbReference>
<dbReference type="PANTHER" id="PTHR20881:SF0">
    <property type="entry name" value="3-METHYL-2-OXOBUTANOATE HYDROXYMETHYLTRANSFERASE"/>
    <property type="match status" value="1"/>
</dbReference>
<evidence type="ECO:0000256" key="8">
    <source>
        <dbReference type="PIRSR" id="PIRSR000388-1"/>
    </source>
</evidence>
<evidence type="ECO:0000256" key="7">
    <source>
        <dbReference type="HAMAP-Rule" id="MF_00156"/>
    </source>
</evidence>
<evidence type="ECO:0000256" key="4">
    <source>
        <dbReference type="ARBA" id="ARBA00022655"/>
    </source>
</evidence>
<feature type="binding site" evidence="7 10">
    <location>
        <position position="90"/>
    </location>
    <ligand>
        <name>Mg(2+)</name>
        <dbReference type="ChEBI" id="CHEBI:18420"/>
    </ligand>
</feature>
<dbReference type="PIRSF" id="PIRSF000388">
    <property type="entry name" value="Pantoate_hydroxy_MeTrfase"/>
    <property type="match status" value="1"/>
</dbReference>
<feature type="active site" description="Proton acceptor" evidence="7 8">
    <location>
        <position position="189"/>
    </location>
</feature>
<keyword evidence="7 10" id="KW-0460">Magnesium</keyword>
<dbReference type="EC" id="2.1.2.11" evidence="7"/>
<feature type="binding site" evidence="7 9">
    <location>
        <begin position="51"/>
        <end position="52"/>
    </location>
    <ligand>
        <name>3-methyl-2-oxobutanoate</name>
        <dbReference type="ChEBI" id="CHEBI:11851"/>
    </ligand>
</feature>
<dbReference type="NCBIfam" id="NF001452">
    <property type="entry name" value="PRK00311.1"/>
    <property type="match status" value="1"/>
</dbReference>
<keyword evidence="4 7" id="KW-0566">Pantothenate biosynthesis</keyword>
<evidence type="ECO:0000256" key="3">
    <source>
        <dbReference type="ARBA" id="ARBA00011424"/>
    </source>
</evidence>
<comment type="caution">
    <text evidence="11">The sequence shown here is derived from an EMBL/GenBank/DDBJ whole genome shotgun (WGS) entry which is preliminary data.</text>
</comment>
<dbReference type="GO" id="GO:0005737">
    <property type="term" value="C:cytoplasm"/>
    <property type="evidence" value="ECO:0007669"/>
    <property type="project" value="UniProtKB-SubCell"/>
</dbReference>
<keyword evidence="7 10" id="KW-0479">Metal-binding</keyword>
<comment type="cofactor">
    <cofactor evidence="7 10">
        <name>Mg(2+)</name>
        <dbReference type="ChEBI" id="CHEBI:18420"/>
    </cofactor>
    <text evidence="7 10">Binds 1 Mg(2+) ion per subunit.</text>
</comment>
<organism evidence="11">
    <name type="scientific">Caldithrix abyssi</name>
    <dbReference type="NCBI Taxonomy" id="187145"/>
    <lineage>
        <taxon>Bacteria</taxon>
        <taxon>Pseudomonadati</taxon>
        <taxon>Calditrichota</taxon>
        <taxon>Calditrichia</taxon>
        <taxon>Calditrichales</taxon>
        <taxon>Calditrichaceae</taxon>
        <taxon>Caldithrix</taxon>
    </lineage>
</organism>
<comment type="similarity">
    <text evidence="2 7">Belongs to the PanB family.</text>
</comment>
<comment type="subcellular location">
    <subcellularLocation>
        <location evidence="7">Cytoplasm</location>
    </subcellularLocation>
</comment>
<evidence type="ECO:0000256" key="1">
    <source>
        <dbReference type="ARBA" id="ARBA00005033"/>
    </source>
</evidence>
<evidence type="ECO:0000256" key="9">
    <source>
        <dbReference type="PIRSR" id="PIRSR000388-2"/>
    </source>
</evidence>
<feature type="binding site" evidence="7 9">
    <location>
        <position position="90"/>
    </location>
    <ligand>
        <name>3-methyl-2-oxobutanoate</name>
        <dbReference type="ChEBI" id="CHEBI:11851"/>
    </ligand>
</feature>
<dbReference type="InterPro" id="IPR003700">
    <property type="entry name" value="Pantoate_hydroxy_MeTrfase"/>
</dbReference>
<dbReference type="PANTHER" id="PTHR20881">
    <property type="entry name" value="3-METHYL-2-OXOBUTANOATE HYDROXYMETHYLTRANSFERASE"/>
    <property type="match status" value="1"/>
</dbReference>
<dbReference type="HAMAP" id="MF_00156">
    <property type="entry name" value="PanB"/>
    <property type="match status" value="1"/>
</dbReference>
<dbReference type="GO" id="GO:0003864">
    <property type="term" value="F:3-methyl-2-oxobutanoate hydroxymethyltransferase activity"/>
    <property type="evidence" value="ECO:0007669"/>
    <property type="project" value="UniProtKB-UniRule"/>
</dbReference>
<dbReference type="AlphaFoldDB" id="A0A7V1PW02"/>
<dbReference type="InterPro" id="IPR015813">
    <property type="entry name" value="Pyrv/PenolPyrv_kinase-like_dom"/>
</dbReference>
<dbReference type="GO" id="GO:0015940">
    <property type="term" value="P:pantothenate biosynthetic process"/>
    <property type="evidence" value="ECO:0007669"/>
    <property type="project" value="UniProtKB-UniRule"/>
</dbReference>
<feature type="binding site" evidence="7 10">
    <location>
        <position position="122"/>
    </location>
    <ligand>
        <name>Mg(2+)</name>
        <dbReference type="ChEBI" id="CHEBI:18420"/>
    </ligand>
</feature>
<name>A0A7V1PW02_CALAY</name>
<comment type="function">
    <text evidence="6 7">Catalyzes the reversible reaction in which hydroxymethyl group from 5,10-methylenetetrahydrofolate is transferred onto alpha-ketoisovalerate to form ketopantoate.</text>
</comment>
<dbReference type="Pfam" id="PF02548">
    <property type="entry name" value="Pantoate_transf"/>
    <property type="match status" value="1"/>
</dbReference>
<gene>
    <name evidence="7 11" type="primary">panB</name>
    <name evidence="11" type="ORF">ENJ10_12665</name>
</gene>
<dbReference type="Proteomes" id="UP000886005">
    <property type="component" value="Unassembled WGS sequence"/>
</dbReference>
<dbReference type="UniPathway" id="UPA00028">
    <property type="reaction ID" value="UER00003"/>
</dbReference>
<protein>
    <recommendedName>
        <fullName evidence="7">3-methyl-2-oxobutanoate hydroxymethyltransferase</fullName>
        <ecNumber evidence="7">2.1.2.11</ecNumber>
    </recommendedName>
    <alternativeName>
        <fullName evidence="7">Ketopantoate hydroxymethyltransferase</fullName>
        <shortName evidence="7">KPHMT</shortName>
    </alternativeName>
</protein>
<comment type="catalytic activity">
    <reaction evidence="7">
        <text>(6R)-5,10-methylene-5,6,7,8-tetrahydrofolate + 3-methyl-2-oxobutanoate + H2O = 2-dehydropantoate + (6S)-5,6,7,8-tetrahydrofolate</text>
        <dbReference type="Rhea" id="RHEA:11824"/>
        <dbReference type="ChEBI" id="CHEBI:11561"/>
        <dbReference type="ChEBI" id="CHEBI:11851"/>
        <dbReference type="ChEBI" id="CHEBI:15377"/>
        <dbReference type="ChEBI" id="CHEBI:15636"/>
        <dbReference type="ChEBI" id="CHEBI:57453"/>
        <dbReference type="EC" id="2.1.2.11"/>
    </reaction>
</comment>
<evidence type="ECO:0000256" key="10">
    <source>
        <dbReference type="PIRSR" id="PIRSR000388-3"/>
    </source>
</evidence>
<evidence type="ECO:0000256" key="5">
    <source>
        <dbReference type="ARBA" id="ARBA00022679"/>
    </source>
</evidence>
<dbReference type="FunFam" id="3.20.20.60:FF:000003">
    <property type="entry name" value="3-methyl-2-oxobutanoate hydroxymethyltransferase"/>
    <property type="match status" value="1"/>
</dbReference>
<evidence type="ECO:0000313" key="11">
    <source>
        <dbReference type="EMBL" id="HED11536.1"/>
    </source>
</evidence>
<dbReference type="InterPro" id="IPR040442">
    <property type="entry name" value="Pyrv_kinase-like_dom_sf"/>
</dbReference>
<dbReference type="SUPFAM" id="SSF51621">
    <property type="entry name" value="Phosphoenolpyruvate/pyruvate domain"/>
    <property type="match status" value="1"/>
</dbReference>
<keyword evidence="7" id="KW-0963">Cytoplasm</keyword>
<comment type="subunit">
    <text evidence="3 7">Homodecamer; pentamer of dimers.</text>
</comment>